<evidence type="ECO:0000313" key="4">
    <source>
        <dbReference type="WBParaSite" id="ACOC_0000707101-mRNA-1"/>
    </source>
</evidence>
<dbReference type="WBParaSite" id="ACOC_0000707201-mRNA-1">
    <property type="protein sequence ID" value="ACOC_0000707201-mRNA-1"/>
    <property type="gene ID" value="ACOC_0000707201"/>
</dbReference>
<protein>
    <submittedName>
        <fullName evidence="4 5">Secreted protein</fullName>
    </submittedName>
</protein>
<dbReference type="PROSITE" id="PS51257">
    <property type="entry name" value="PROKAR_LIPOPROTEIN"/>
    <property type="match status" value="1"/>
</dbReference>
<dbReference type="WBParaSite" id="ACOC_0000707101-mRNA-1">
    <property type="protein sequence ID" value="ACOC_0000707101-mRNA-1"/>
    <property type="gene ID" value="ACOC_0000707101"/>
</dbReference>
<sequence>MTRATPDIVLLAAHSITLGGVSSCFSSDLVSGVEMVGTEAGVLCFLHDILDALGTCPSRSVIAAQLWS</sequence>
<dbReference type="EMBL" id="UYYA01004003">
    <property type="protein sequence ID" value="VDM58658.1"/>
    <property type="molecule type" value="Genomic_DNA"/>
</dbReference>
<evidence type="ECO:0000313" key="1">
    <source>
        <dbReference type="EMBL" id="VDM58657.1"/>
    </source>
</evidence>
<keyword evidence="3" id="KW-1185">Reference proteome</keyword>
<dbReference type="AlphaFoldDB" id="A0A0R3PPF4"/>
<dbReference type="EMBL" id="UYYA01004003">
    <property type="protein sequence ID" value="VDM58657.1"/>
    <property type="molecule type" value="Genomic_DNA"/>
</dbReference>
<dbReference type="Proteomes" id="UP000267027">
    <property type="component" value="Unassembled WGS sequence"/>
</dbReference>
<organism evidence="5">
    <name type="scientific">Angiostrongylus costaricensis</name>
    <name type="common">Nematode worm</name>
    <dbReference type="NCBI Taxonomy" id="334426"/>
    <lineage>
        <taxon>Eukaryota</taxon>
        <taxon>Metazoa</taxon>
        <taxon>Ecdysozoa</taxon>
        <taxon>Nematoda</taxon>
        <taxon>Chromadorea</taxon>
        <taxon>Rhabditida</taxon>
        <taxon>Rhabditina</taxon>
        <taxon>Rhabditomorpha</taxon>
        <taxon>Strongyloidea</taxon>
        <taxon>Metastrongylidae</taxon>
        <taxon>Angiostrongylus</taxon>
    </lineage>
</organism>
<accession>A0A0R3PPF4</accession>
<reference evidence="4 5" key="1">
    <citation type="submission" date="2017-02" db="UniProtKB">
        <authorList>
            <consortium name="WormBaseParasite"/>
        </authorList>
    </citation>
    <scope>IDENTIFICATION</scope>
</reference>
<evidence type="ECO:0000313" key="3">
    <source>
        <dbReference type="Proteomes" id="UP000267027"/>
    </source>
</evidence>
<name>A0A0R3PPF4_ANGCS</name>
<reference evidence="1 3" key="2">
    <citation type="submission" date="2018-11" db="EMBL/GenBank/DDBJ databases">
        <authorList>
            <consortium name="Pathogen Informatics"/>
        </authorList>
    </citation>
    <scope>NUCLEOTIDE SEQUENCE [LARGE SCALE GENOMIC DNA]</scope>
    <source>
        <strain evidence="1 3">Costa Rica</strain>
    </source>
</reference>
<evidence type="ECO:0000313" key="2">
    <source>
        <dbReference type="EMBL" id="VDM58658.1"/>
    </source>
</evidence>
<gene>
    <name evidence="1" type="ORF">ACOC_LOCUS7072</name>
    <name evidence="2" type="ORF">ACOC_LOCUS7073</name>
</gene>
<proteinExistence type="predicted"/>
<evidence type="ECO:0000313" key="5">
    <source>
        <dbReference type="WBParaSite" id="ACOC_0000707201-mRNA-1"/>
    </source>
</evidence>